<comment type="pathway">
    <text evidence="2">Glycan biosynthesis; alginate biosynthesis.</text>
</comment>
<dbReference type="Proteomes" id="UP000595857">
    <property type="component" value="Chromosome"/>
</dbReference>
<gene>
    <name evidence="15" type="ORF">JI748_11520</name>
</gene>
<evidence type="ECO:0000256" key="3">
    <source>
        <dbReference type="ARBA" id="ARBA00010323"/>
    </source>
</evidence>
<keyword evidence="11 13" id="KW-0012">Acyltransferase</keyword>
<feature type="transmembrane region" description="Helical" evidence="14">
    <location>
        <begin position="417"/>
        <end position="437"/>
    </location>
</feature>
<dbReference type="PIRSF" id="PIRSF016636">
    <property type="entry name" value="AlgI_DltB"/>
    <property type="match status" value="1"/>
</dbReference>
<evidence type="ECO:0000256" key="8">
    <source>
        <dbReference type="ARBA" id="ARBA00022841"/>
    </source>
</evidence>
<feature type="transmembrane region" description="Helical" evidence="14">
    <location>
        <begin position="312"/>
        <end position="334"/>
    </location>
</feature>
<evidence type="ECO:0000256" key="5">
    <source>
        <dbReference type="ARBA" id="ARBA00022475"/>
    </source>
</evidence>
<dbReference type="InterPro" id="IPR004299">
    <property type="entry name" value="MBOAT_fam"/>
</dbReference>
<keyword evidence="16" id="KW-1185">Reference proteome</keyword>
<feature type="transmembrane region" description="Helical" evidence="14">
    <location>
        <begin position="76"/>
        <end position="94"/>
    </location>
</feature>
<evidence type="ECO:0000256" key="11">
    <source>
        <dbReference type="ARBA" id="ARBA00023315"/>
    </source>
</evidence>
<dbReference type="PANTHER" id="PTHR13285">
    <property type="entry name" value="ACYLTRANSFERASE"/>
    <property type="match status" value="1"/>
</dbReference>
<keyword evidence="6 13" id="KW-0808">Transferase</keyword>
<evidence type="ECO:0000256" key="2">
    <source>
        <dbReference type="ARBA" id="ARBA00005182"/>
    </source>
</evidence>
<dbReference type="InterPro" id="IPR051085">
    <property type="entry name" value="MB_O-acyltransferase"/>
</dbReference>
<keyword evidence="5 13" id="KW-1003">Cell membrane</keyword>
<evidence type="ECO:0000256" key="12">
    <source>
        <dbReference type="ARBA" id="ARBA00031030"/>
    </source>
</evidence>
<feature type="transmembrane region" description="Helical" evidence="14">
    <location>
        <begin position="386"/>
        <end position="405"/>
    </location>
</feature>
<dbReference type="Pfam" id="PF03062">
    <property type="entry name" value="MBOAT"/>
    <property type="match status" value="1"/>
</dbReference>
<sequence>MIFSSDAFIFLFLPIWLILFSAFSAWAKKWTNLLILAVSLAFYGFWDVAFLPIIVASIVVNFAFVAALKRRRRTPLIVAGGVLFNLILLGWFKYQCFFASILGVNLCDPLTASQHLPLAISFFTFQQIAYLVDIHRHEDADEKTPSLVDYAAFVSFFPHLIAGPITRSNELLKPLEQRAYHISAGTMEIGLAVFLVGFFKKVFIADPLALVANPIFAATEVGVVDGLSAIIGVVAFTLQIYFDFSGYSEMAVGLGLMVGIQLPWNFATPYAAASLIDFWRRWHITLSTLLRDYLYISLGGSRVGPFRRHYNLMATMLIGGLWHGASWNFIIWGGLHGCFLVANHLLRQANVISLPYWLGVLATNILVAFAWIFFRSPTFDGASNMIMSLLTTWDVDAASVYLAAFGDHFMLPTTSSLDVIAGGITFLVAAYVLALGVRTQELMGWYSSLMGADFGARAIMAIFAALLMAYGMFLQAGSAVEFIYFDF</sequence>
<evidence type="ECO:0000313" key="16">
    <source>
        <dbReference type="Proteomes" id="UP000595857"/>
    </source>
</evidence>
<evidence type="ECO:0000313" key="15">
    <source>
        <dbReference type="EMBL" id="QQR38407.1"/>
    </source>
</evidence>
<evidence type="ECO:0000256" key="13">
    <source>
        <dbReference type="PIRNR" id="PIRNR016636"/>
    </source>
</evidence>
<keyword evidence="10 13" id="KW-0472">Membrane</keyword>
<dbReference type="PANTHER" id="PTHR13285:SF23">
    <property type="entry name" value="TEICHOIC ACID D-ALANYLTRANSFERASE"/>
    <property type="match status" value="1"/>
</dbReference>
<dbReference type="InterPro" id="IPR028362">
    <property type="entry name" value="AlgI"/>
</dbReference>
<feature type="transmembrane region" description="Helical" evidence="14">
    <location>
        <begin position="458"/>
        <end position="485"/>
    </location>
</feature>
<evidence type="ECO:0000256" key="14">
    <source>
        <dbReference type="SAM" id="Phobius"/>
    </source>
</evidence>
<evidence type="ECO:0000256" key="4">
    <source>
        <dbReference type="ARBA" id="ARBA00016084"/>
    </source>
</evidence>
<feature type="transmembrane region" description="Helical" evidence="14">
    <location>
        <begin position="178"/>
        <end position="199"/>
    </location>
</feature>
<feature type="transmembrane region" description="Helical" evidence="14">
    <location>
        <begin position="7"/>
        <end position="27"/>
    </location>
</feature>
<comment type="subcellular location">
    <subcellularLocation>
        <location evidence="1">Cell membrane</location>
        <topology evidence="1">Multi-pass membrane protein</topology>
    </subcellularLocation>
</comment>
<organism evidence="15 16">
    <name type="scientific">Devosia rhizoryzae</name>
    <dbReference type="NCBI Taxonomy" id="2774137"/>
    <lineage>
        <taxon>Bacteria</taxon>
        <taxon>Pseudomonadati</taxon>
        <taxon>Pseudomonadota</taxon>
        <taxon>Alphaproteobacteria</taxon>
        <taxon>Hyphomicrobiales</taxon>
        <taxon>Devosiaceae</taxon>
        <taxon>Devosia</taxon>
    </lineage>
</organism>
<comment type="similarity">
    <text evidence="3 13">Belongs to the membrane-bound acyltransferase family.</text>
</comment>
<reference evidence="15 16" key="1">
    <citation type="submission" date="2021-01" db="EMBL/GenBank/DDBJ databases">
        <title>Genome seq and assembly of Devosia sp. LEGU1.</title>
        <authorList>
            <person name="Chhetri G."/>
        </authorList>
    </citation>
    <scope>NUCLEOTIDE SEQUENCE [LARGE SCALE GENOMIC DNA]</scope>
    <source>
        <strain evidence="15 16">LEGU1</strain>
    </source>
</reference>
<feature type="transmembrane region" description="Helical" evidence="14">
    <location>
        <begin position="33"/>
        <end position="64"/>
    </location>
</feature>
<feature type="transmembrane region" description="Helical" evidence="14">
    <location>
        <begin position="211"/>
        <end position="242"/>
    </location>
</feature>
<evidence type="ECO:0000256" key="10">
    <source>
        <dbReference type="ARBA" id="ARBA00023136"/>
    </source>
</evidence>
<accession>A0ABX7C2E8</accession>
<feature type="transmembrane region" description="Helical" evidence="14">
    <location>
        <begin position="262"/>
        <end position="279"/>
    </location>
</feature>
<evidence type="ECO:0000256" key="6">
    <source>
        <dbReference type="ARBA" id="ARBA00022679"/>
    </source>
</evidence>
<keyword evidence="7 14" id="KW-0812">Transmembrane</keyword>
<name>A0ABX7C2E8_9HYPH</name>
<dbReference type="EMBL" id="CP068046">
    <property type="protein sequence ID" value="QQR38407.1"/>
    <property type="molecule type" value="Genomic_DNA"/>
</dbReference>
<keyword evidence="9 14" id="KW-1133">Transmembrane helix</keyword>
<dbReference type="RefSeq" id="WP_201630730.1">
    <property type="nucleotide sequence ID" value="NZ_CP068046.1"/>
</dbReference>
<dbReference type="InterPro" id="IPR024194">
    <property type="entry name" value="Ac/AlaTfrase_AlgI/DltB"/>
</dbReference>
<feature type="transmembrane region" description="Helical" evidence="14">
    <location>
        <begin position="354"/>
        <end position="374"/>
    </location>
</feature>
<evidence type="ECO:0000256" key="7">
    <source>
        <dbReference type="ARBA" id="ARBA00022692"/>
    </source>
</evidence>
<keyword evidence="8" id="KW-0016">Alginate biosynthesis</keyword>
<evidence type="ECO:0000256" key="9">
    <source>
        <dbReference type="ARBA" id="ARBA00022989"/>
    </source>
</evidence>
<evidence type="ECO:0000256" key="1">
    <source>
        <dbReference type="ARBA" id="ARBA00004651"/>
    </source>
</evidence>
<proteinExistence type="inferred from homology"/>
<protein>
    <recommendedName>
        <fullName evidence="4">Probable alginate O-acetylase AlgI</fullName>
    </recommendedName>
    <alternativeName>
        <fullName evidence="12">Alginate biosynthesis protein AlgI</fullName>
    </alternativeName>
</protein>
<dbReference type="PIRSF" id="PIRSF500217">
    <property type="entry name" value="AlgI"/>
    <property type="match status" value="1"/>
</dbReference>